<dbReference type="AlphaFoldDB" id="A0A285IL54"/>
<dbReference type="InterPro" id="IPR005583">
    <property type="entry name" value="YaaA"/>
</dbReference>
<accession>A0A285IL54</accession>
<name>A0A285IL54_9ACTN</name>
<evidence type="ECO:0000313" key="3">
    <source>
        <dbReference type="Proteomes" id="UP000219612"/>
    </source>
</evidence>
<proteinExistence type="predicted"/>
<evidence type="ECO:0000313" key="2">
    <source>
        <dbReference type="EMBL" id="SNY48623.1"/>
    </source>
</evidence>
<gene>
    <name evidence="2" type="ORF">SAMN05421748_10956</name>
</gene>
<dbReference type="OrthoDB" id="3210767at2"/>
<evidence type="ECO:0000256" key="1">
    <source>
        <dbReference type="SAM" id="MobiDB-lite"/>
    </source>
</evidence>
<feature type="region of interest" description="Disordered" evidence="1">
    <location>
        <begin position="1"/>
        <end position="23"/>
    </location>
</feature>
<dbReference type="EMBL" id="OBDY01000009">
    <property type="protein sequence ID" value="SNY48623.1"/>
    <property type="molecule type" value="Genomic_DNA"/>
</dbReference>
<dbReference type="RefSeq" id="WP_097321900.1">
    <property type="nucleotide sequence ID" value="NZ_OBDY01000009.1"/>
</dbReference>
<dbReference type="Proteomes" id="UP000219612">
    <property type="component" value="Unassembled WGS sequence"/>
</dbReference>
<dbReference type="GO" id="GO:0033194">
    <property type="term" value="P:response to hydroperoxide"/>
    <property type="evidence" value="ECO:0007669"/>
    <property type="project" value="TreeGrafter"/>
</dbReference>
<keyword evidence="3" id="KW-1185">Reference proteome</keyword>
<dbReference type="Pfam" id="PF03883">
    <property type="entry name" value="H2O2_YaaD"/>
    <property type="match status" value="1"/>
</dbReference>
<dbReference type="PANTHER" id="PTHR30283">
    <property type="entry name" value="PEROXIDE STRESS RESPONSE PROTEIN YAAA"/>
    <property type="match status" value="1"/>
</dbReference>
<dbReference type="GO" id="GO:0005829">
    <property type="term" value="C:cytosol"/>
    <property type="evidence" value="ECO:0007669"/>
    <property type="project" value="TreeGrafter"/>
</dbReference>
<organism evidence="2 3">
    <name type="scientific">Paractinoplanes atraurantiacus</name>
    <dbReference type="NCBI Taxonomy" id="1036182"/>
    <lineage>
        <taxon>Bacteria</taxon>
        <taxon>Bacillati</taxon>
        <taxon>Actinomycetota</taxon>
        <taxon>Actinomycetes</taxon>
        <taxon>Micromonosporales</taxon>
        <taxon>Micromonosporaceae</taxon>
        <taxon>Paractinoplanes</taxon>
    </lineage>
</organism>
<sequence length="262" mass="27537">MLILLPPSEGKTPATSGSPVDPSGHWLPALAPARKRVLSRLVAMCKRTSARSVAESLATLGLSAGQASEIALNAALLEAPAAPAASIYSGVLYEALDAPSLAPAARSWLDERAVVFSGLWGVVRLDDRIPAYRCSVGVTLPSVGGLTAYWKKVLPKALDPLEGPILDLRSGAYGAMWTPGADAATVRVLHERVVDGVAKRSVVSHFNKATKGRVVRSLAEAGVTPTSTDEVVGALRDLKYRVEEHPVAVGKPRQLDIVVDAL</sequence>
<protein>
    <submittedName>
        <fullName evidence="2">Uncharacterized protein</fullName>
    </submittedName>
</protein>
<reference evidence="2 3" key="1">
    <citation type="submission" date="2017-09" db="EMBL/GenBank/DDBJ databases">
        <authorList>
            <person name="Ehlers B."/>
            <person name="Leendertz F.H."/>
        </authorList>
    </citation>
    <scope>NUCLEOTIDE SEQUENCE [LARGE SCALE GENOMIC DNA]</scope>
    <source>
        <strain evidence="2 3">CGMCC 4.6857</strain>
    </source>
</reference>
<dbReference type="PANTHER" id="PTHR30283:SF4">
    <property type="entry name" value="PEROXIDE STRESS RESISTANCE PROTEIN YAAA"/>
    <property type="match status" value="1"/>
</dbReference>